<sequence length="292" mass="32776">MMYVQNSANLLQKFNQDLDDGSDEYVTPIVDLEEMAKEYKVGKVLIKDESKNSYGTYKDRRSKSIVKFAKEGLYDKIVIITAGNAGYSLLKACEGTSIRLINVVDKSTSDRIKKKLMSTASQVLEVDLNKTVLSSKDLKNLVSTKSHDRILDASNGFHEAYESIYYEVACENVDYIVVPFGSGEAFFGIISAISKSNSKTRVIGVGVENRSGSCANKLRCIWTPYENKLQSVLKKGHRLIRLNEEEIQQAYKILSKFIDCELSSSVVFGVFKRIRFSENDRILLVNSGRGLL</sequence>
<protein>
    <submittedName>
        <fullName evidence="4">Pyridoxal-5'-phosphate-dependent protein beta subunit</fullName>
    </submittedName>
</protein>
<evidence type="ECO:0000259" key="3">
    <source>
        <dbReference type="Pfam" id="PF00291"/>
    </source>
</evidence>
<name>A3DGP2_ACET2</name>
<reference evidence="5" key="1">
    <citation type="submission" date="2007-02" db="EMBL/GenBank/DDBJ databases">
        <title>Complete sequence of Clostridium thermocellum ATCC 27405.</title>
        <authorList>
            <consortium name="US DOE Joint Genome Institute"/>
            <person name="Copeland A."/>
            <person name="Lucas S."/>
            <person name="Lapidus A."/>
            <person name="Barry K."/>
            <person name="Detter J.C."/>
            <person name="Glavina del Rio T."/>
            <person name="Hammon N."/>
            <person name="Israni S."/>
            <person name="Dalin E."/>
            <person name="Tice H."/>
            <person name="Pitluck S."/>
            <person name="Chertkov O."/>
            <person name="Brettin T."/>
            <person name="Bruce D."/>
            <person name="Han C."/>
            <person name="Tapia R."/>
            <person name="Gilna P."/>
            <person name="Schmutz J."/>
            <person name="Larimer F."/>
            <person name="Land M."/>
            <person name="Hauser L."/>
            <person name="Kyrpides N."/>
            <person name="Mikhailova N."/>
            <person name="Wu J.H.D."/>
            <person name="Newcomb M."/>
            <person name="Richardson P."/>
        </authorList>
    </citation>
    <scope>NUCLEOTIDE SEQUENCE [LARGE SCALE GENOMIC DNA]</scope>
    <source>
        <strain evidence="5">ATCC 27405 / DSM 1237 / JCM 9322 / NBRC 103400 / NCIMB 10682 / NRRL B-4536 / VPI 7372</strain>
    </source>
</reference>
<keyword evidence="2" id="KW-0663">Pyridoxal phosphate</keyword>
<accession>A3DGP2</accession>
<dbReference type="EMBL" id="CP000568">
    <property type="protein sequence ID" value="ABN53121.1"/>
    <property type="molecule type" value="Genomic_DNA"/>
</dbReference>
<gene>
    <name evidence="4" type="ordered locus">Cthe_1902</name>
</gene>
<feature type="domain" description="Tryptophan synthase beta chain-like PALP" evidence="3">
    <location>
        <begin position="24"/>
        <end position="288"/>
    </location>
</feature>
<dbReference type="GeneID" id="35805967"/>
<organism evidence="4 5">
    <name type="scientific">Acetivibrio thermocellus (strain ATCC 27405 / DSM 1237 / JCM 9322 / NBRC 103400 / NCIMB 10682 / NRRL B-4536 / VPI 7372)</name>
    <name type="common">Clostridium thermocellum</name>
    <dbReference type="NCBI Taxonomy" id="203119"/>
    <lineage>
        <taxon>Bacteria</taxon>
        <taxon>Bacillati</taxon>
        <taxon>Bacillota</taxon>
        <taxon>Clostridia</taxon>
        <taxon>Eubacteriales</taxon>
        <taxon>Oscillospiraceae</taxon>
        <taxon>Acetivibrio</taxon>
    </lineage>
</organism>
<evidence type="ECO:0000313" key="4">
    <source>
        <dbReference type="EMBL" id="ABN53121.1"/>
    </source>
</evidence>
<dbReference type="eggNOG" id="COG0498">
    <property type="taxonomic scope" value="Bacteria"/>
</dbReference>
<dbReference type="RefSeq" id="WP_011838294.1">
    <property type="nucleotide sequence ID" value="NC_009012.1"/>
</dbReference>
<dbReference type="InterPro" id="IPR036052">
    <property type="entry name" value="TrpB-like_PALP_sf"/>
</dbReference>
<evidence type="ECO:0000256" key="1">
    <source>
        <dbReference type="ARBA" id="ARBA00001933"/>
    </source>
</evidence>
<evidence type="ECO:0000313" key="5">
    <source>
        <dbReference type="Proteomes" id="UP000002145"/>
    </source>
</evidence>
<evidence type="ECO:0000256" key="2">
    <source>
        <dbReference type="ARBA" id="ARBA00022898"/>
    </source>
</evidence>
<dbReference type="SUPFAM" id="SSF53686">
    <property type="entry name" value="Tryptophan synthase beta subunit-like PLP-dependent enzymes"/>
    <property type="match status" value="1"/>
</dbReference>
<reference evidence="4 5" key="2">
    <citation type="journal article" date="2013" name="Biotechnol. Biofuels">
        <title>Global transcriptome analysis of Clostridium thermocellum ATCC 27405 during growth on dilute acid pretreated Populus and switchgrass.</title>
        <authorList>
            <person name="Wilson C.M."/>
            <person name="Rodriguez M.Jr."/>
            <person name="Johnson C.M."/>
            <person name="Martin S.L."/>
            <person name="Chu T.M."/>
            <person name="Wolfinger R.D."/>
            <person name="Hauser L.J."/>
            <person name="Land M.L."/>
            <person name="Klingeman D.M."/>
            <person name="Syed M.H."/>
            <person name="Ragauskas A.J."/>
            <person name="Tschaplinski T.J."/>
            <person name="Mielenz J.R."/>
            <person name="Brown S.D."/>
        </authorList>
    </citation>
    <scope>NUCLEOTIDE SEQUENCE [LARGE SCALE GENOMIC DNA]</scope>
    <source>
        <strain evidence="5">ATCC 27405 / DSM 1237 / JCM 9322 / NBRC 103400 / NCIMB 10682 / NRRL B-4536 / VPI 7372</strain>
    </source>
</reference>
<keyword evidence="5" id="KW-1185">Reference proteome</keyword>
<dbReference type="GO" id="GO:1901605">
    <property type="term" value="P:alpha-amino acid metabolic process"/>
    <property type="evidence" value="ECO:0007669"/>
    <property type="project" value="UniProtKB-ARBA"/>
</dbReference>
<dbReference type="PANTHER" id="PTHR10314">
    <property type="entry name" value="CYSTATHIONINE BETA-SYNTHASE"/>
    <property type="match status" value="1"/>
</dbReference>
<dbReference type="STRING" id="203119.Cthe_1902"/>
<dbReference type="CDD" id="cd00640">
    <property type="entry name" value="Trp-synth-beta_II"/>
    <property type="match status" value="1"/>
</dbReference>
<dbReference type="HOGENOM" id="CLU_955488_0_0_9"/>
<comment type="cofactor">
    <cofactor evidence="1">
        <name>pyridoxal 5'-phosphate</name>
        <dbReference type="ChEBI" id="CHEBI:597326"/>
    </cofactor>
</comment>
<dbReference type="Proteomes" id="UP000002145">
    <property type="component" value="Chromosome"/>
</dbReference>
<dbReference type="InterPro" id="IPR050214">
    <property type="entry name" value="Cys_Synth/Cystath_Beta-Synth"/>
</dbReference>
<proteinExistence type="predicted"/>
<dbReference type="AlphaFoldDB" id="A3DGP2"/>
<dbReference type="InterPro" id="IPR001926">
    <property type="entry name" value="TrpB-like_PALP"/>
</dbReference>
<dbReference type="KEGG" id="cth:Cthe_1902"/>
<dbReference type="Pfam" id="PF00291">
    <property type="entry name" value="PALP"/>
    <property type="match status" value="1"/>
</dbReference>
<dbReference type="Gene3D" id="3.40.50.1100">
    <property type="match status" value="2"/>
</dbReference>